<gene>
    <name evidence="1" type="ORF">OV287_30505</name>
</gene>
<dbReference type="EMBL" id="JAPNKA010000001">
    <property type="protein sequence ID" value="MCY1078802.1"/>
    <property type="molecule type" value="Genomic_DNA"/>
</dbReference>
<keyword evidence="2" id="KW-1185">Reference proteome</keyword>
<dbReference type="RefSeq" id="WP_267537564.1">
    <property type="nucleotide sequence ID" value="NZ_JAPNKA010000001.1"/>
</dbReference>
<sequence>MACRFPLDEMVHVELCARLASELGGGVPLLKCPPQTVSYDGKCLLPVATPRPVPASVDGGVAR</sequence>
<accession>A0ABT4AD08</accession>
<comment type="caution">
    <text evidence="1">The sequence shown here is derived from an EMBL/GenBank/DDBJ whole genome shotgun (WGS) entry which is preliminary data.</text>
</comment>
<name>A0ABT4AD08_9BACT</name>
<evidence type="ECO:0000313" key="1">
    <source>
        <dbReference type="EMBL" id="MCY1078802.1"/>
    </source>
</evidence>
<proteinExistence type="predicted"/>
<evidence type="ECO:0000313" key="2">
    <source>
        <dbReference type="Proteomes" id="UP001207654"/>
    </source>
</evidence>
<protein>
    <submittedName>
        <fullName evidence="1">Uncharacterized protein</fullName>
    </submittedName>
</protein>
<organism evidence="1 2">
    <name type="scientific">Archangium lansingense</name>
    <dbReference type="NCBI Taxonomy" id="2995310"/>
    <lineage>
        <taxon>Bacteria</taxon>
        <taxon>Pseudomonadati</taxon>
        <taxon>Myxococcota</taxon>
        <taxon>Myxococcia</taxon>
        <taxon>Myxococcales</taxon>
        <taxon>Cystobacterineae</taxon>
        <taxon>Archangiaceae</taxon>
        <taxon>Archangium</taxon>
    </lineage>
</organism>
<dbReference type="Proteomes" id="UP001207654">
    <property type="component" value="Unassembled WGS sequence"/>
</dbReference>
<reference evidence="1 2" key="1">
    <citation type="submission" date="2022-11" db="EMBL/GenBank/DDBJ databases">
        <title>Minimal conservation of predation-associated metabolite biosynthetic gene clusters underscores biosynthetic potential of Myxococcota including descriptions for ten novel species: Archangium lansinium sp. nov., Myxococcus landrumus sp. nov., Nannocystis bai.</title>
        <authorList>
            <person name="Ahearne A."/>
            <person name="Stevens C."/>
            <person name="Phillips K."/>
        </authorList>
    </citation>
    <scope>NUCLEOTIDE SEQUENCE [LARGE SCALE GENOMIC DNA]</scope>
    <source>
        <strain evidence="1 2">MIWBW</strain>
    </source>
</reference>